<name>A0A5D4MJH2_9BACI</name>
<comment type="caution">
    <text evidence="2">The sequence shown here is derived from an EMBL/GenBank/DDBJ whole genome shotgun (WGS) entry which is preliminary data.</text>
</comment>
<dbReference type="GO" id="GO:0005524">
    <property type="term" value="F:ATP binding"/>
    <property type="evidence" value="ECO:0007669"/>
    <property type="project" value="UniProtKB-KW"/>
</dbReference>
<dbReference type="SUPFAM" id="SSF52540">
    <property type="entry name" value="P-loop containing nucleoside triphosphate hydrolases"/>
    <property type="match status" value="1"/>
</dbReference>
<protein>
    <submittedName>
        <fullName evidence="2">ATP-binding protein</fullName>
    </submittedName>
</protein>
<proteinExistence type="predicted"/>
<keyword evidence="2" id="KW-0547">Nucleotide-binding</keyword>
<keyword evidence="2" id="KW-0067">ATP-binding</keyword>
<accession>A0A5D4MJH2</accession>
<dbReference type="Gene3D" id="3.40.50.300">
    <property type="entry name" value="P-loop containing nucleotide triphosphate hydrolases"/>
    <property type="match status" value="2"/>
</dbReference>
<dbReference type="PANTHER" id="PTHR30121">
    <property type="entry name" value="UNCHARACTERIZED PROTEIN YJGR-RELATED"/>
    <property type="match status" value="1"/>
</dbReference>
<dbReference type="Pfam" id="PF01935">
    <property type="entry name" value="DUF87"/>
    <property type="match status" value="1"/>
</dbReference>
<dbReference type="PANTHER" id="PTHR30121:SF11">
    <property type="entry name" value="AAA+ ATPASE DOMAIN-CONTAINING PROTEIN"/>
    <property type="match status" value="1"/>
</dbReference>
<evidence type="ECO:0000313" key="3">
    <source>
        <dbReference type="Proteomes" id="UP000325182"/>
    </source>
</evidence>
<feature type="domain" description="Helicase HerA central" evidence="1">
    <location>
        <begin position="1264"/>
        <end position="1466"/>
    </location>
</feature>
<gene>
    <name evidence="2" type="ORF">FZC84_01010</name>
</gene>
<dbReference type="Proteomes" id="UP000325182">
    <property type="component" value="Unassembled WGS sequence"/>
</dbReference>
<dbReference type="InterPro" id="IPR051162">
    <property type="entry name" value="T4SS_component"/>
</dbReference>
<evidence type="ECO:0000313" key="2">
    <source>
        <dbReference type="EMBL" id="TYS01678.1"/>
    </source>
</evidence>
<dbReference type="EMBL" id="VTEG01000001">
    <property type="protein sequence ID" value="TYS01678.1"/>
    <property type="molecule type" value="Genomic_DNA"/>
</dbReference>
<dbReference type="InterPro" id="IPR027417">
    <property type="entry name" value="P-loop_NTPase"/>
</dbReference>
<organism evidence="2 3">
    <name type="scientific">Rossellomorea vietnamensis</name>
    <dbReference type="NCBI Taxonomy" id="218284"/>
    <lineage>
        <taxon>Bacteria</taxon>
        <taxon>Bacillati</taxon>
        <taxon>Bacillota</taxon>
        <taxon>Bacilli</taxon>
        <taxon>Bacillales</taxon>
        <taxon>Bacillaceae</taxon>
        <taxon>Rossellomorea</taxon>
    </lineage>
</organism>
<reference evidence="2 3" key="1">
    <citation type="submission" date="2019-08" db="EMBL/GenBank/DDBJ databases">
        <title>Bacillus genomes from the desert of Cuatro Cienegas, Coahuila.</title>
        <authorList>
            <person name="Olmedo-Alvarez G."/>
        </authorList>
    </citation>
    <scope>NUCLEOTIDE SEQUENCE [LARGE SCALE GENOMIC DNA]</scope>
    <source>
        <strain evidence="2 3">CH128b_4D</strain>
    </source>
</reference>
<dbReference type="InterPro" id="IPR002789">
    <property type="entry name" value="HerA_central"/>
</dbReference>
<evidence type="ECO:0000259" key="1">
    <source>
        <dbReference type="Pfam" id="PF01935"/>
    </source>
</evidence>
<sequence>MVINNFFSHLFRIVPKDLFKLSQIIEELKGDFKIEVKELINIICKRLWRDWGLPSIYYVEDKEITKLKKGRKFELLTKSTKFINREEYKDSLSKSKFNKLEKQFQGFLDENLEIVNSNLDMIKEEFSSFEEFKDGIFNYFQGKDIDILRPKLSRMDFNFINAILDIKIKKDTSKKDKLMSVYGNPLQAYSQMIINTVKNISENSDYSLAEDEFLLNVSVKSITFADTLNNDEDKYEKWSKLCQFTNGLLDYINAEIEDNVSIQYSDEMEYFSLNNFPNVNNIKVASSTQKLSNVVFEIYSGEYLKYSFKWIFSTNDYWFQTLVHLKEIHKKVTDSPSLPIFYTKNLASLLESTDKESFHFQLSGSDLEVINILDRFPNEIRNGILFSKLLHLIKPFQNYIQSLYENGLYNSITSANKLIGVYIKVINEISESITDLNSDEKEHLNLICNLFYIVSNENAAYSNLKLEGAIIPPYHPAFLEKLIEQQSFQRRGIGLIINELFENRELSTSFIENKIKEVEKQSTILSAVDTIISENESSRIPKNVLGYYALHGEITSDIAIDNQSMLDTDLVYDEDFDTKEMISDTALSKLITEQINEYVKIYPAHTDSISITFLNFSNLQPVIAGLHNFVNGLQGINHKINLRLQIIAKKGSHLGRNYINFWLDNFFNENDPVLIETYFNDINLEEVQSDEVNEELFESDITFLDNILMTSGIIYERTGEKTIEPSETRFPMVFHPIPVLKKNLTKNISISQKQFQASYSHTQLTHWIERPHNIKDTYRVEKELVFPNKIDELIEILHLKSRWLVTLDSGLDKAFLKEENVISFSTGEGAFGELNMTISSSPAVRMDLEEKLTKRLKALFPSWSKEQCVLAAKYCVEKSHILDGLKIMKALNPHDYEIHSFLSSLLSYESLGINNSDENHFIKNFISLDSYKHWFVGEPNRPDFLKIVVNNTSYDEKVIIDASLVECKMGKFNEAHINKGVQQLSNGITHLMEKLNPNSKDHNRRYWFSQLYRMLAFSPMKISESEKESIKLNQHLLKVLEGKFEINWSAKLVTYWLDYNSKTIEERELELESSGIICKHLSYGQVYVQENLLPFELRDNIQFEDPTSLEISLVADDEVGNDIVIRDNLDHLIELQFEDPIDEPKLIESDKRKESKQEYNTEVIVGDSMSLSGSTDKTDSPNINEKTISESIIKTKKETTFSGTIEEIKEETTEKTTSETKEETTVGNINEGKDDLENIRILLGEELRTKKKIYWEYGHSQLENRHILISGKSGVGKTYFMQCMLLELASNNISSIIFDYTDGFKKSKLEPEFKDYLGDKVEQFHIQLKQFPVNPFKKNQKEIDEDLFKEEENTDVAERMKSVFSAVYKGMGDQQANAIYRATMKGLEKYGDKMSLKFLREELEADGSSNAKTVLAKIEPLIDRNPFDAESEYNWGTHRGKEGIVFIVQLSGFTREVQLIVTEFILWDLWNYNLSHGDKSKPFPVVLDEAQNLDHSENSPSAKILTEGRKFGWSGWYATQFMQGQLNKDEIQRLQNASQKVYFSPPETEINDIASFLSTETQKKREWAKRLSNLPKGQCIVSGPVLRQDGILERISPMIVNVTPLSERIK</sequence>